<evidence type="ECO:0000256" key="5">
    <source>
        <dbReference type="ARBA" id="ARBA00023172"/>
    </source>
</evidence>
<evidence type="ECO:0000256" key="7">
    <source>
        <dbReference type="PROSITE-ProRule" id="PRU10137"/>
    </source>
</evidence>
<feature type="active site" description="O-(5'-phospho-DNA)-serine intermediate" evidence="6 7">
    <location>
        <position position="10"/>
    </location>
</feature>
<comment type="similarity">
    <text evidence="1">Belongs to the site-specific recombinase resolvase family.</text>
</comment>
<accession>A0A850PBP6</accession>
<evidence type="ECO:0000256" key="2">
    <source>
        <dbReference type="ARBA" id="ARBA00022908"/>
    </source>
</evidence>
<keyword evidence="2" id="KW-0229">DNA integration</keyword>
<dbReference type="InterPro" id="IPR050639">
    <property type="entry name" value="SSR_resolvase"/>
</dbReference>
<dbReference type="AlphaFoldDB" id="A0A850PBP6"/>
<sequence length="200" mass="22501">MAIFGYARVSTVEQNEGLQVDALKSQGCKKIYTDKASGSKSSRPELDKMLKRLKEGDTVIIWKLDRLGRSTVHLANLLEELRLKGVSVRSLTEGIDTAGSLGRFLFTILSGVAELERENIRERVNAGLRNAKKNGVRLGRKEKFQEKDKALIRRLHGMGDSYTKLSRQFSASRSTIWEIVNSAEKSGFQDERQTDLEDVL</sequence>
<dbReference type="PROSITE" id="PS00398">
    <property type="entry name" value="RECOMBINASES_2"/>
    <property type="match status" value="1"/>
</dbReference>
<evidence type="ECO:0000256" key="3">
    <source>
        <dbReference type="ARBA" id="ARBA00023100"/>
    </source>
</evidence>
<dbReference type="EMBL" id="JABXXR010000027">
    <property type="protein sequence ID" value="NVN40099.1"/>
    <property type="molecule type" value="Genomic_DNA"/>
</dbReference>
<reference evidence="9 10" key="1">
    <citation type="submission" date="2020-06" db="EMBL/GenBank/DDBJ databases">
        <title>Description of novel acetic acid bacteria.</title>
        <authorList>
            <person name="Sombolestani A."/>
        </authorList>
    </citation>
    <scope>NUCLEOTIDE SEQUENCE [LARGE SCALE GENOMIC DNA]</scope>
    <source>
        <strain evidence="9 10">LMG 27010</strain>
    </source>
</reference>
<keyword evidence="10" id="KW-1185">Reference proteome</keyword>
<organism evidence="9 10">
    <name type="scientific">Ameyamaea chiangmaiensis</name>
    <dbReference type="NCBI Taxonomy" id="442969"/>
    <lineage>
        <taxon>Bacteria</taxon>
        <taxon>Pseudomonadati</taxon>
        <taxon>Pseudomonadota</taxon>
        <taxon>Alphaproteobacteria</taxon>
        <taxon>Acetobacterales</taxon>
        <taxon>Acetobacteraceae</taxon>
        <taxon>Ameyamaea</taxon>
    </lineage>
</organism>
<dbReference type="Gene3D" id="3.40.50.1390">
    <property type="entry name" value="Resolvase, N-terminal catalytic domain"/>
    <property type="match status" value="1"/>
</dbReference>
<dbReference type="GO" id="GO:0000150">
    <property type="term" value="F:DNA strand exchange activity"/>
    <property type="evidence" value="ECO:0007669"/>
    <property type="project" value="UniProtKB-KW"/>
</dbReference>
<protein>
    <submittedName>
        <fullName evidence="9">Recombinase family protein</fullName>
    </submittedName>
</protein>
<dbReference type="Pfam" id="PF00239">
    <property type="entry name" value="Resolvase"/>
    <property type="match status" value="1"/>
</dbReference>
<dbReference type="Proteomes" id="UP000585665">
    <property type="component" value="Unassembled WGS sequence"/>
</dbReference>
<dbReference type="FunFam" id="3.40.50.1390:FF:000001">
    <property type="entry name" value="DNA recombinase"/>
    <property type="match status" value="1"/>
</dbReference>
<evidence type="ECO:0000256" key="6">
    <source>
        <dbReference type="PIRSR" id="PIRSR606118-50"/>
    </source>
</evidence>
<dbReference type="InterPro" id="IPR006118">
    <property type="entry name" value="Recombinase_CS"/>
</dbReference>
<comment type="caution">
    <text evidence="9">The sequence shown here is derived from an EMBL/GenBank/DDBJ whole genome shotgun (WGS) entry which is preliminary data.</text>
</comment>
<dbReference type="SMART" id="SM00857">
    <property type="entry name" value="Resolvase"/>
    <property type="match status" value="1"/>
</dbReference>
<feature type="domain" description="Resolvase/invertase-type recombinase catalytic" evidence="8">
    <location>
        <begin position="2"/>
        <end position="135"/>
    </location>
</feature>
<gene>
    <name evidence="9" type="ORF">HUK82_05905</name>
</gene>
<dbReference type="RefSeq" id="WP_176613072.1">
    <property type="nucleotide sequence ID" value="NZ_JABXXR010000027.1"/>
</dbReference>
<name>A0A850PBP6_9PROT</name>
<evidence type="ECO:0000259" key="8">
    <source>
        <dbReference type="PROSITE" id="PS51736"/>
    </source>
</evidence>
<evidence type="ECO:0000313" key="9">
    <source>
        <dbReference type="EMBL" id="NVN40099.1"/>
    </source>
</evidence>
<keyword evidence="4" id="KW-0238">DNA-binding</keyword>
<dbReference type="PANTHER" id="PTHR30461">
    <property type="entry name" value="DNA-INVERTASE FROM LAMBDOID PROPHAGE"/>
    <property type="match status" value="1"/>
</dbReference>
<dbReference type="InterPro" id="IPR006119">
    <property type="entry name" value="Resolv_N"/>
</dbReference>
<dbReference type="CDD" id="cd03768">
    <property type="entry name" value="SR_ResInv"/>
    <property type="match status" value="1"/>
</dbReference>
<dbReference type="GO" id="GO:0015074">
    <property type="term" value="P:DNA integration"/>
    <property type="evidence" value="ECO:0007669"/>
    <property type="project" value="UniProtKB-KW"/>
</dbReference>
<keyword evidence="3" id="KW-0230">DNA invertase</keyword>
<dbReference type="InterPro" id="IPR036162">
    <property type="entry name" value="Resolvase-like_N_sf"/>
</dbReference>
<evidence type="ECO:0000256" key="1">
    <source>
        <dbReference type="ARBA" id="ARBA00009913"/>
    </source>
</evidence>
<dbReference type="PROSITE" id="PS51736">
    <property type="entry name" value="RECOMBINASES_3"/>
    <property type="match status" value="1"/>
</dbReference>
<proteinExistence type="inferred from homology"/>
<dbReference type="GO" id="GO:0003677">
    <property type="term" value="F:DNA binding"/>
    <property type="evidence" value="ECO:0007669"/>
    <property type="project" value="UniProtKB-KW"/>
</dbReference>
<evidence type="ECO:0000256" key="4">
    <source>
        <dbReference type="ARBA" id="ARBA00023125"/>
    </source>
</evidence>
<dbReference type="PANTHER" id="PTHR30461:SF26">
    <property type="entry name" value="RESOLVASE HOMOLOG YNEB"/>
    <property type="match status" value="1"/>
</dbReference>
<dbReference type="PROSITE" id="PS00397">
    <property type="entry name" value="RECOMBINASES_1"/>
    <property type="match status" value="1"/>
</dbReference>
<keyword evidence="5" id="KW-0233">DNA recombination</keyword>
<evidence type="ECO:0000313" key="10">
    <source>
        <dbReference type="Proteomes" id="UP000585665"/>
    </source>
</evidence>
<dbReference type="SUPFAM" id="SSF53041">
    <property type="entry name" value="Resolvase-like"/>
    <property type="match status" value="1"/>
</dbReference>